<sequence length="471" mass="51999">MAEQHRFSRGRFLRLSAMMAGGAVLVGCNLEEGGGPPGSGNGGGEDVDFSKIQAGGQSQELEKLAEDWKPYDGEPVEISVWMYTPDERSLNAYKKAFEKKYSNIKLKYVIYPEANYVTKINVALQAHNPPDVAIVEEKGWMKAGLVADLAPFYEAWGIRVEDFAPGGVGRFTLEDGPKQGVFGVGDFLAGNVMMFNKDLFDQAGADYPPVDRSLEWPEYAELCRQVAQPNEDPTKAVYCGSVPDWGFGIYGKWLFGPDGRRVFGHMNSEEHIEAWNLGSALVRDKISPGQILDTVGEPDLFTQKGTAMVWTDFTFVRDYEAAGINFGIVPSPVQTGSVSFVDTWTTAWGTFVESKNHHAALTFLEFMGTDAQRIRAEVSVDPPLSLKIAEEIDYGAGDPIQEEYLKVLEAGAKPQVFVPPLPEGGWEPAEVYNDMTVQGKTDAKPILEAETKQTQPLLDQAWKDWDALERS</sequence>
<keyword evidence="5" id="KW-0449">Lipoprotein</keyword>
<dbReference type="SUPFAM" id="SSF53850">
    <property type="entry name" value="Periplasmic binding protein-like II"/>
    <property type="match status" value="1"/>
</dbReference>
<name>A0A6J4QW85_9ACTN</name>
<gene>
    <name evidence="6" type="ORF">AVDCRST_MAG58-644</name>
</gene>
<keyword evidence="2" id="KW-0732">Signal</keyword>
<dbReference type="AlphaFoldDB" id="A0A6J4QW85"/>
<organism evidence="6">
    <name type="scientific">uncultured Rubrobacteraceae bacterium</name>
    <dbReference type="NCBI Taxonomy" id="349277"/>
    <lineage>
        <taxon>Bacteria</taxon>
        <taxon>Bacillati</taxon>
        <taxon>Actinomycetota</taxon>
        <taxon>Rubrobacteria</taxon>
        <taxon>Rubrobacterales</taxon>
        <taxon>Rubrobacteraceae</taxon>
        <taxon>environmental samples</taxon>
    </lineage>
</organism>
<accession>A0A6J4QW85</accession>
<keyword evidence="1" id="KW-1003">Cell membrane</keyword>
<dbReference type="InterPro" id="IPR050490">
    <property type="entry name" value="Bact_solute-bd_prot1"/>
</dbReference>
<dbReference type="PANTHER" id="PTHR43649">
    <property type="entry name" value="ARABINOSE-BINDING PROTEIN-RELATED"/>
    <property type="match status" value="1"/>
</dbReference>
<dbReference type="Pfam" id="PF01547">
    <property type="entry name" value="SBP_bac_1"/>
    <property type="match status" value="1"/>
</dbReference>
<evidence type="ECO:0000256" key="3">
    <source>
        <dbReference type="ARBA" id="ARBA00023136"/>
    </source>
</evidence>
<reference evidence="6" key="1">
    <citation type="submission" date="2020-02" db="EMBL/GenBank/DDBJ databases">
        <authorList>
            <person name="Meier V. D."/>
        </authorList>
    </citation>
    <scope>NUCLEOTIDE SEQUENCE</scope>
    <source>
        <strain evidence="6">AVDCRST_MAG58</strain>
    </source>
</reference>
<evidence type="ECO:0000256" key="1">
    <source>
        <dbReference type="ARBA" id="ARBA00022475"/>
    </source>
</evidence>
<evidence type="ECO:0000256" key="5">
    <source>
        <dbReference type="ARBA" id="ARBA00023288"/>
    </source>
</evidence>
<dbReference type="PANTHER" id="PTHR43649:SF33">
    <property type="entry name" value="POLYGALACTURONAN_RHAMNOGALACTURONAN-BINDING PROTEIN YTCQ"/>
    <property type="match status" value="1"/>
</dbReference>
<dbReference type="PROSITE" id="PS51257">
    <property type="entry name" value="PROKAR_LIPOPROTEIN"/>
    <property type="match status" value="1"/>
</dbReference>
<dbReference type="InterPro" id="IPR006059">
    <property type="entry name" value="SBP"/>
</dbReference>
<evidence type="ECO:0008006" key="7">
    <source>
        <dbReference type="Google" id="ProtNLM"/>
    </source>
</evidence>
<keyword evidence="3" id="KW-0472">Membrane</keyword>
<evidence type="ECO:0000256" key="4">
    <source>
        <dbReference type="ARBA" id="ARBA00023139"/>
    </source>
</evidence>
<dbReference type="EMBL" id="CADCVF010000014">
    <property type="protein sequence ID" value="CAA9448229.1"/>
    <property type="molecule type" value="Genomic_DNA"/>
</dbReference>
<evidence type="ECO:0000313" key="6">
    <source>
        <dbReference type="EMBL" id="CAA9448229.1"/>
    </source>
</evidence>
<keyword evidence="4" id="KW-0564">Palmitate</keyword>
<protein>
    <recommendedName>
        <fullName evidence="7">ABC transporter, substrate-binding protein (Cluster 1, maltose/g3p/polyamine/iron)</fullName>
    </recommendedName>
</protein>
<evidence type="ECO:0000256" key="2">
    <source>
        <dbReference type="ARBA" id="ARBA00022729"/>
    </source>
</evidence>
<dbReference type="Gene3D" id="3.40.190.10">
    <property type="entry name" value="Periplasmic binding protein-like II"/>
    <property type="match status" value="1"/>
</dbReference>
<proteinExistence type="predicted"/>